<proteinExistence type="predicted"/>
<name>A0A0E9TR06_ANGAN</name>
<reference evidence="1" key="1">
    <citation type="submission" date="2014-11" db="EMBL/GenBank/DDBJ databases">
        <authorList>
            <person name="Amaro Gonzalez C."/>
        </authorList>
    </citation>
    <scope>NUCLEOTIDE SEQUENCE</scope>
</reference>
<evidence type="ECO:0000313" key="1">
    <source>
        <dbReference type="EMBL" id="JAH55872.1"/>
    </source>
</evidence>
<protein>
    <submittedName>
        <fullName evidence="1">Uncharacterized protein</fullName>
    </submittedName>
</protein>
<dbReference type="EMBL" id="GBXM01052705">
    <property type="protein sequence ID" value="JAH55872.1"/>
    <property type="molecule type" value="Transcribed_RNA"/>
</dbReference>
<reference evidence="1" key="2">
    <citation type="journal article" date="2015" name="Fish Shellfish Immunol.">
        <title>Early steps in the European eel (Anguilla anguilla)-Vibrio vulnificus interaction in the gills: Role of the RtxA13 toxin.</title>
        <authorList>
            <person name="Callol A."/>
            <person name="Pajuelo D."/>
            <person name="Ebbesson L."/>
            <person name="Teles M."/>
            <person name="MacKenzie S."/>
            <person name="Amaro C."/>
        </authorList>
    </citation>
    <scope>NUCLEOTIDE SEQUENCE</scope>
</reference>
<organism evidence="1">
    <name type="scientific">Anguilla anguilla</name>
    <name type="common">European freshwater eel</name>
    <name type="synonym">Muraena anguilla</name>
    <dbReference type="NCBI Taxonomy" id="7936"/>
    <lineage>
        <taxon>Eukaryota</taxon>
        <taxon>Metazoa</taxon>
        <taxon>Chordata</taxon>
        <taxon>Craniata</taxon>
        <taxon>Vertebrata</taxon>
        <taxon>Euteleostomi</taxon>
        <taxon>Actinopterygii</taxon>
        <taxon>Neopterygii</taxon>
        <taxon>Teleostei</taxon>
        <taxon>Anguilliformes</taxon>
        <taxon>Anguillidae</taxon>
        <taxon>Anguilla</taxon>
    </lineage>
</organism>
<accession>A0A0E9TR06</accession>
<sequence length="12" mass="1307">MAGMPSQQVTAW</sequence>